<feature type="compositionally biased region" description="Acidic residues" evidence="1">
    <location>
        <begin position="28"/>
        <end position="46"/>
    </location>
</feature>
<feature type="region of interest" description="Disordered" evidence="1">
    <location>
        <begin position="1"/>
        <end position="46"/>
    </location>
</feature>
<dbReference type="EMBL" id="UZAH01013605">
    <property type="protein sequence ID" value="VDO41458.1"/>
    <property type="molecule type" value="Genomic_DNA"/>
</dbReference>
<dbReference type="WBParaSite" id="HPBE_0000373801-mRNA-1">
    <property type="protein sequence ID" value="HPBE_0000373801-mRNA-1"/>
    <property type="gene ID" value="HPBE_0000373801"/>
</dbReference>
<dbReference type="Proteomes" id="UP000050761">
    <property type="component" value="Unassembled WGS sequence"/>
</dbReference>
<reference evidence="2 3" key="1">
    <citation type="submission" date="2018-11" db="EMBL/GenBank/DDBJ databases">
        <authorList>
            <consortium name="Pathogen Informatics"/>
        </authorList>
    </citation>
    <scope>NUCLEOTIDE SEQUENCE [LARGE SCALE GENOMIC DNA]</scope>
</reference>
<dbReference type="AlphaFoldDB" id="A0A183FC46"/>
<reference evidence="4" key="2">
    <citation type="submission" date="2019-09" db="UniProtKB">
        <authorList>
            <consortium name="WormBaseParasite"/>
        </authorList>
    </citation>
    <scope>IDENTIFICATION</scope>
</reference>
<evidence type="ECO:0000313" key="2">
    <source>
        <dbReference type="EMBL" id="VDO41458.1"/>
    </source>
</evidence>
<evidence type="ECO:0000313" key="3">
    <source>
        <dbReference type="Proteomes" id="UP000050761"/>
    </source>
</evidence>
<proteinExistence type="predicted"/>
<gene>
    <name evidence="2" type="ORF">HPBE_LOCUS3739</name>
</gene>
<accession>A0A183FC46</accession>
<evidence type="ECO:0000313" key="4">
    <source>
        <dbReference type="WBParaSite" id="HPBE_0000373801-mRNA-1"/>
    </source>
</evidence>
<keyword evidence="3" id="KW-1185">Reference proteome</keyword>
<organism evidence="3 4">
    <name type="scientific">Heligmosomoides polygyrus</name>
    <name type="common">Parasitic roundworm</name>
    <dbReference type="NCBI Taxonomy" id="6339"/>
    <lineage>
        <taxon>Eukaryota</taxon>
        <taxon>Metazoa</taxon>
        <taxon>Ecdysozoa</taxon>
        <taxon>Nematoda</taxon>
        <taxon>Chromadorea</taxon>
        <taxon>Rhabditida</taxon>
        <taxon>Rhabditina</taxon>
        <taxon>Rhabditomorpha</taxon>
        <taxon>Strongyloidea</taxon>
        <taxon>Heligmosomidae</taxon>
        <taxon>Heligmosomoides</taxon>
    </lineage>
</organism>
<evidence type="ECO:0000256" key="1">
    <source>
        <dbReference type="SAM" id="MobiDB-lite"/>
    </source>
</evidence>
<protein>
    <submittedName>
        <fullName evidence="2 4">Uncharacterized protein</fullName>
    </submittedName>
</protein>
<name>A0A183FC46_HELPZ</name>
<accession>A0A3P7YJ04</accession>
<sequence>MGCELAMGNDPVATQNEREKGLETGPCESDDDEVSGCVATDEESEP</sequence>